<evidence type="ECO:0000256" key="3">
    <source>
        <dbReference type="ARBA" id="ARBA00022574"/>
    </source>
</evidence>
<protein>
    <recommendedName>
        <fullName evidence="7">BAR domain-containing protein</fullName>
    </recommendedName>
</protein>
<keyword evidence="3" id="KW-0853">WD repeat</keyword>
<dbReference type="AlphaFoldDB" id="H2ZQ94"/>
<sequence>MLPEIFFTTLIPAFERASQNMFQQLSATYHRGMEEMIVKFEKKMTSHVKPDQDRLQALIKNAYTASTELQNASKEATTDISNLLKDIPGQIEKAYSRCEERMKEQQEAAFLEQRRVISDLVS</sequence>
<dbReference type="PANTHER" id="PTHR15598">
    <property type="entry name" value="ENHANCER OF MRNA-DECAPPING PROTEIN 4"/>
    <property type="match status" value="1"/>
</dbReference>
<name>H2ZQ94_CIOSA</name>
<evidence type="ECO:0000256" key="2">
    <source>
        <dbReference type="ARBA" id="ARBA00022490"/>
    </source>
</evidence>
<proteinExistence type="predicted"/>
<dbReference type="GO" id="GO:0031087">
    <property type="term" value="P:deadenylation-independent decapping of nuclear-transcribed mRNA"/>
    <property type="evidence" value="ECO:0007669"/>
    <property type="project" value="InterPro"/>
</dbReference>
<reference evidence="5" key="3">
    <citation type="submission" date="2025-09" db="UniProtKB">
        <authorList>
            <consortium name="Ensembl"/>
        </authorList>
    </citation>
    <scope>IDENTIFICATION</scope>
</reference>
<evidence type="ECO:0000256" key="1">
    <source>
        <dbReference type="ARBA" id="ARBA00004496"/>
    </source>
</evidence>
<keyword evidence="2" id="KW-0963">Cytoplasm</keyword>
<evidence type="ECO:0000256" key="4">
    <source>
        <dbReference type="ARBA" id="ARBA00022737"/>
    </source>
</evidence>
<evidence type="ECO:0000313" key="5">
    <source>
        <dbReference type="Ensembl" id="ENSCSAVP00000019760.1"/>
    </source>
</evidence>
<dbReference type="PANTHER" id="PTHR15598:SF5">
    <property type="entry name" value="ENHANCER OF MRNA-DECAPPING PROTEIN 4"/>
    <property type="match status" value="1"/>
</dbReference>
<organism evidence="5 6">
    <name type="scientific">Ciona savignyi</name>
    <name type="common">Pacific transparent sea squirt</name>
    <dbReference type="NCBI Taxonomy" id="51511"/>
    <lineage>
        <taxon>Eukaryota</taxon>
        <taxon>Metazoa</taxon>
        <taxon>Chordata</taxon>
        <taxon>Tunicata</taxon>
        <taxon>Ascidiacea</taxon>
        <taxon>Phlebobranchia</taxon>
        <taxon>Cionidae</taxon>
        <taxon>Ciona</taxon>
    </lineage>
</organism>
<dbReference type="Ensembl" id="ENSCSAVT00000019973.1">
    <property type="protein sequence ID" value="ENSCSAVP00000019760.1"/>
    <property type="gene ID" value="ENSCSAVG00000011589.1"/>
</dbReference>
<evidence type="ECO:0008006" key="7">
    <source>
        <dbReference type="Google" id="ProtNLM"/>
    </source>
</evidence>
<dbReference type="InParanoid" id="H2ZQ94"/>
<comment type="subcellular location">
    <subcellularLocation>
        <location evidence="1">Cytoplasm</location>
    </subcellularLocation>
</comment>
<keyword evidence="6" id="KW-1185">Reference proteome</keyword>
<dbReference type="InterPro" id="IPR045152">
    <property type="entry name" value="EDC4-like"/>
</dbReference>
<dbReference type="HOGENOM" id="CLU_2025902_0_0_1"/>
<keyword evidence="4" id="KW-0677">Repeat</keyword>
<evidence type="ECO:0000313" key="6">
    <source>
        <dbReference type="Proteomes" id="UP000007875"/>
    </source>
</evidence>
<reference evidence="6" key="1">
    <citation type="submission" date="2003-08" db="EMBL/GenBank/DDBJ databases">
        <authorList>
            <person name="Birren B."/>
            <person name="Nusbaum C."/>
            <person name="Abebe A."/>
            <person name="Abouelleil A."/>
            <person name="Adekoya E."/>
            <person name="Ait-zahra M."/>
            <person name="Allen N."/>
            <person name="Allen T."/>
            <person name="An P."/>
            <person name="Anderson M."/>
            <person name="Anderson S."/>
            <person name="Arachchi H."/>
            <person name="Armbruster J."/>
            <person name="Bachantsang P."/>
            <person name="Baldwin J."/>
            <person name="Barry A."/>
            <person name="Bayul T."/>
            <person name="Blitshsteyn B."/>
            <person name="Bloom T."/>
            <person name="Blye J."/>
            <person name="Boguslavskiy L."/>
            <person name="Borowsky M."/>
            <person name="Boukhgalter B."/>
            <person name="Brunache A."/>
            <person name="Butler J."/>
            <person name="Calixte N."/>
            <person name="Calvo S."/>
            <person name="Camarata J."/>
            <person name="Campo K."/>
            <person name="Chang J."/>
            <person name="Cheshatsang Y."/>
            <person name="Citroen M."/>
            <person name="Collymore A."/>
            <person name="Considine T."/>
            <person name="Cook A."/>
            <person name="Cooke P."/>
            <person name="Corum B."/>
            <person name="Cuomo C."/>
            <person name="David R."/>
            <person name="Dawoe T."/>
            <person name="Degray S."/>
            <person name="Dodge S."/>
            <person name="Dooley K."/>
            <person name="Dorje P."/>
            <person name="Dorjee K."/>
            <person name="Dorris L."/>
            <person name="Duffey N."/>
            <person name="Dupes A."/>
            <person name="Elkins T."/>
            <person name="Engels R."/>
            <person name="Erickson J."/>
            <person name="Farina A."/>
            <person name="Faro S."/>
            <person name="Ferreira P."/>
            <person name="Fischer H."/>
            <person name="Fitzgerald M."/>
            <person name="Foley K."/>
            <person name="Gage D."/>
            <person name="Galagan J."/>
            <person name="Gearin G."/>
            <person name="Gnerre S."/>
            <person name="Gnirke A."/>
            <person name="Goyette A."/>
            <person name="Graham J."/>
            <person name="Grandbois E."/>
            <person name="Gyaltsen K."/>
            <person name="Hafez N."/>
            <person name="Hagopian D."/>
            <person name="Hagos B."/>
            <person name="Hall J."/>
            <person name="Hatcher B."/>
            <person name="Heller A."/>
            <person name="Higgins H."/>
            <person name="Honan T."/>
            <person name="Horn A."/>
            <person name="Houde N."/>
            <person name="Hughes L."/>
            <person name="Hulme W."/>
            <person name="Husby E."/>
            <person name="Iliev I."/>
            <person name="Jaffe D."/>
            <person name="Jones C."/>
            <person name="Kamal M."/>
            <person name="Kamat A."/>
            <person name="Kamvysselis M."/>
            <person name="Karlsson E."/>
            <person name="Kells C."/>
            <person name="Kieu A."/>
            <person name="Kisner P."/>
            <person name="Kodira C."/>
            <person name="Kulbokas E."/>
            <person name="Labutti K."/>
            <person name="Lama D."/>
            <person name="Landers T."/>
            <person name="Leger J."/>
            <person name="Levine S."/>
            <person name="Lewis D."/>
            <person name="Lewis T."/>
            <person name="Lindblad-toh K."/>
            <person name="Liu X."/>
            <person name="Lokyitsang T."/>
            <person name="Lokyitsang Y."/>
            <person name="Lucien O."/>
            <person name="Lui A."/>
            <person name="Ma L.J."/>
            <person name="Mabbitt R."/>
            <person name="Macdonald J."/>
            <person name="Maclean C."/>
            <person name="Major J."/>
            <person name="Manning J."/>
            <person name="Marabella R."/>
            <person name="Maru K."/>
            <person name="Matthews C."/>
            <person name="Mauceli E."/>
            <person name="Mccarthy M."/>
            <person name="Mcdonough S."/>
            <person name="Mcghee T."/>
            <person name="Meldrim J."/>
            <person name="Meneus L."/>
            <person name="Mesirov J."/>
            <person name="Mihalev A."/>
            <person name="Mihova T."/>
            <person name="Mikkelsen T."/>
            <person name="Mlenga V."/>
            <person name="Moru K."/>
            <person name="Mozes J."/>
            <person name="Mulrain L."/>
            <person name="Munson G."/>
            <person name="Naylor J."/>
            <person name="Newes C."/>
            <person name="Nguyen C."/>
            <person name="Nguyen N."/>
            <person name="Nguyen T."/>
            <person name="Nicol R."/>
            <person name="Nielsen C."/>
            <person name="Nizzari M."/>
            <person name="Norbu C."/>
            <person name="Norbu N."/>
            <person name="O'donnell P."/>
            <person name="Okoawo O."/>
            <person name="O'leary S."/>
            <person name="Omotosho B."/>
            <person name="O'neill K."/>
            <person name="Osman S."/>
            <person name="Parker S."/>
            <person name="Perrin D."/>
            <person name="Phunkhang P."/>
            <person name="Piqani B."/>
            <person name="Purcell S."/>
            <person name="Rachupka T."/>
            <person name="Ramasamy U."/>
            <person name="Rameau R."/>
            <person name="Ray V."/>
            <person name="Raymond C."/>
            <person name="Retta R."/>
            <person name="Richardson S."/>
            <person name="Rise C."/>
            <person name="Rodriguez J."/>
            <person name="Rogers J."/>
            <person name="Rogov P."/>
            <person name="Rutman M."/>
            <person name="Schupbach R."/>
            <person name="Seaman C."/>
            <person name="Settipalli S."/>
            <person name="Sharpe T."/>
            <person name="Sheridan J."/>
            <person name="Sherpa N."/>
            <person name="Shi J."/>
            <person name="Smirnov S."/>
            <person name="Smith C."/>
            <person name="Sougnez C."/>
            <person name="Spencer B."/>
            <person name="Stalker J."/>
            <person name="Stange-thomann N."/>
            <person name="Stavropoulos S."/>
            <person name="Stetson K."/>
            <person name="Stone C."/>
            <person name="Stone S."/>
            <person name="Stubbs M."/>
            <person name="Talamas J."/>
            <person name="Tchuinga P."/>
            <person name="Tenzing P."/>
            <person name="Tesfaye S."/>
            <person name="Theodore J."/>
            <person name="Thoulutsang Y."/>
            <person name="Topham K."/>
            <person name="Towey S."/>
            <person name="Tsamla T."/>
            <person name="Tsomo N."/>
            <person name="Vallee D."/>
            <person name="Vassiliev H."/>
            <person name="Venkataraman V."/>
            <person name="Vinson J."/>
            <person name="Vo A."/>
            <person name="Wade C."/>
            <person name="Wang S."/>
            <person name="Wangchuk T."/>
            <person name="Wangdi T."/>
            <person name="Whittaker C."/>
            <person name="Wilkinson J."/>
            <person name="Wu Y."/>
            <person name="Wyman D."/>
            <person name="Yadav S."/>
            <person name="Yang S."/>
            <person name="Yang X."/>
            <person name="Yeager S."/>
            <person name="Yee E."/>
            <person name="Young G."/>
            <person name="Zainoun J."/>
            <person name="Zembeck L."/>
            <person name="Zimmer A."/>
            <person name="Zody M."/>
            <person name="Lander E."/>
        </authorList>
    </citation>
    <scope>NUCLEOTIDE SEQUENCE [LARGE SCALE GENOMIC DNA]</scope>
</reference>
<dbReference type="GO" id="GO:0000932">
    <property type="term" value="C:P-body"/>
    <property type="evidence" value="ECO:0007669"/>
    <property type="project" value="TreeGrafter"/>
</dbReference>
<dbReference type="Proteomes" id="UP000007875">
    <property type="component" value="Unassembled WGS sequence"/>
</dbReference>
<reference evidence="5" key="2">
    <citation type="submission" date="2025-08" db="UniProtKB">
        <authorList>
            <consortium name="Ensembl"/>
        </authorList>
    </citation>
    <scope>IDENTIFICATION</scope>
</reference>
<accession>H2ZQ94</accession>